<dbReference type="Pfam" id="PF22810">
    <property type="entry name" value="LPMO_AA14"/>
    <property type="match status" value="1"/>
</dbReference>
<keyword evidence="3" id="KW-0964">Secreted</keyword>
<dbReference type="Proteomes" id="UP001140091">
    <property type="component" value="Unassembled WGS sequence"/>
</dbReference>
<evidence type="ECO:0000256" key="9">
    <source>
        <dbReference type="ARBA" id="ARBA00023157"/>
    </source>
</evidence>
<organism evidence="13 14">
    <name type="scientific">Candolleomyces eurysporus</name>
    <dbReference type="NCBI Taxonomy" id="2828524"/>
    <lineage>
        <taxon>Eukaryota</taxon>
        <taxon>Fungi</taxon>
        <taxon>Dikarya</taxon>
        <taxon>Basidiomycota</taxon>
        <taxon>Agaricomycotina</taxon>
        <taxon>Agaricomycetes</taxon>
        <taxon>Agaricomycetidae</taxon>
        <taxon>Agaricales</taxon>
        <taxon>Agaricineae</taxon>
        <taxon>Psathyrellaceae</taxon>
        <taxon>Candolleomyces</taxon>
    </lineage>
</organism>
<sequence>MPQSRCLRRSLGKILALALLIPVVSAHVAAWHKGMYCLNGTTPGVEDQNTNDIVNPLFECDEFPPAEGDFLELHAGRSFVVELAVNRAFTTLSYDGANTGIFGDGLDHPGLGYTDEGKSAEGCIGEPNIHTQNETMAAGTVFAISYASDIKQVTPENLVVFTVLYNTPWKRVAEYQVPELPACPEGGCHCVWGWVANGCGEPNMYMEPFRCKVVGHTGSRAVGPAVPPVWCEDDTNHCVKGPKQVKSPTLNLTLVASLPDPFL</sequence>
<comment type="subcellular location">
    <subcellularLocation>
        <location evidence="2">Secreted</location>
    </subcellularLocation>
</comment>
<evidence type="ECO:0000256" key="7">
    <source>
        <dbReference type="ARBA" id="ARBA00023008"/>
    </source>
</evidence>
<keyword evidence="9" id="KW-1015">Disulfide bond</keyword>
<evidence type="ECO:0000256" key="2">
    <source>
        <dbReference type="ARBA" id="ARBA00004613"/>
    </source>
</evidence>
<gene>
    <name evidence="13" type="ORF">H1R20_g9019</name>
</gene>
<dbReference type="InterPro" id="IPR054497">
    <property type="entry name" value="LPMO_AA14"/>
</dbReference>
<keyword evidence="4" id="KW-0479">Metal-binding</keyword>
<dbReference type="GO" id="GO:0005576">
    <property type="term" value="C:extracellular region"/>
    <property type="evidence" value="ECO:0007669"/>
    <property type="project" value="UniProtKB-SubCell"/>
</dbReference>
<dbReference type="AlphaFoldDB" id="A0A9W8J405"/>
<evidence type="ECO:0000313" key="13">
    <source>
        <dbReference type="EMBL" id="KAJ2928081.1"/>
    </source>
</evidence>
<keyword evidence="8" id="KW-0503">Monooxygenase</keyword>
<proteinExistence type="inferred from homology"/>
<dbReference type="GO" id="GO:0004497">
    <property type="term" value="F:monooxygenase activity"/>
    <property type="evidence" value="ECO:0007669"/>
    <property type="project" value="UniProtKB-KW"/>
</dbReference>
<reference evidence="13" key="1">
    <citation type="submission" date="2022-06" db="EMBL/GenBank/DDBJ databases">
        <title>Genome Sequence of Candolleomyces eurysporus.</title>
        <authorList>
            <person name="Buettner E."/>
        </authorList>
    </citation>
    <scope>NUCLEOTIDE SEQUENCE</scope>
    <source>
        <strain evidence="13">VTCC 930004</strain>
    </source>
</reference>
<dbReference type="GO" id="GO:0046872">
    <property type="term" value="F:metal ion binding"/>
    <property type="evidence" value="ECO:0007669"/>
    <property type="project" value="UniProtKB-KW"/>
</dbReference>
<keyword evidence="10" id="KW-0325">Glycoprotein</keyword>
<evidence type="ECO:0000256" key="11">
    <source>
        <dbReference type="ARBA" id="ARBA00046340"/>
    </source>
</evidence>
<comment type="cofactor">
    <cofactor evidence="1">
        <name>Cu(2+)</name>
        <dbReference type="ChEBI" id="CHEBI:29036"/>
    </cofactor>
</comment>
<dbReference type="EMBL" id="JANBPK010000942">
    <property type="protein sequence ID" value="KAJ2928081.1"/>
    <property type="molecule type" value="Genomic_DNA"/>
</dbReference>
<feature type="signal peptide" evidence="12">
    <location>
        <begin position="1"/>
        <end position="26"/>
    </location>
</feature>
<evidence type="ECO:0000256" key="12">
    <source>
        <dbReference type="SAM" id="SignalP"/>
    </source>
</evidence>
<feature type="chain" id="PRO_5040745965" evidence="12">
    <location>
        <begin position="27"/>
        <end position="263"/>
    </location>
</feature>
<evidence type="ECO:0000256" key="1">
    <source>
        <dbReference type="ARBA" id="ARBA00001973"/>
    </source>
</evidence>
<keyword evidence="5 12" id="KW-0732">Signal</keyword>
<keyword evidence="14" id="KW-1185">Reference proteome</keyword>
<dbReference type="OrthoDB" id="2019572at2759"/>
<keyword evidence="6" id="KW-0560">Oxidoreductase</keyword>
<comment type="caution">
    <text evidence="13">The sequence shown here is derived from an EMBL/GenBank/DDBJ whole genome shotgun (WGS) entry which is preliminary data.</text>
</comment>
<evidence type="ECO:0000256" key="5">
    <source>
        <dbReference type="ARBA" id="ARBA00022729"/>
    </source>
</evidence>
<name>A0A9W8J405_9AGAR</name>
<feature type="non-terminal residue" evidence="13">
    <location>
        <position position="1"/>
    </location>
</feature>
<evidence type="ECO:0000256" key="8">
    <source>
        <dbReference type="ARBA" id="ARBA00023033"/>
    </source>
</evidence>
<evidence type="ECO:0000256" key="3">
    <source>
        <dbReference type="ARBA" id="ARBA00022525"/>
    </source>
</evidence>
<evidence type="ECO:0000256" key="4">
    <source>
        <dbReference type="ARBA" id="ARBA00022723"/>
    </source>
</evidence>
<accession>A0A9W8J405</accession>
<protein>
    <submittedName>
        <fullName evidence="13">Uncharacterized protein</fullName>
    </submittedName>
</protein>
<comment type="similarity">
    <text evidence="11">Belongs to the polysaccharide monooxygenase AA14 family.</text>
</comment>
<keyword evidence="7" id="KW-0186">Copper</keyword>
<evidence type="ECO:0000256" key="10">
    <source>
        <dbReference type="ARBA" id="ARBA00023180"/>
    </source>
</evidence>
<evidence type="ECO:0000313" key="14">
    <source>
        <dbReference type="Proteomes" id="UP001140091"/>
    </source>
</evidence>
<evidence type="ECO:0000256" key="6">
    <source>
        <dbReference type="ARBA" id="ARBA00023002"/>
    </source>
</evidence>